<dbReference type="Gene3D" id="3.40.50.10170">
    <property type="match status" value="1"/>
</dbReference>
<keyword evidence="1" id="KW-0446">Lipid-binding</keyword>
<dbReference type="SUPFAM" id="SSF82549">
    <property type="entry name" value="DAK1/DegV-like"/>
    <property type="match status" value="1"/>
</dbReference>
<dbReference type="EMBL" id="UINC01010819">
    <property type="protein sequence ID" value="SVA47993.1"/>
    <property type="molecule type" value="Genomic_DNA"/>
</dbReference>
<evidence type="ECO:0000313" key="2">
    <source>
        <dbReference type="EMBL" id="SVA47993.1"/>
    </source>
</evidence>
<evidence type="ECO:0000256" key="1">
    <source>
        <dbReference type="ARBA" id="ARBA00023121"/>
    </source>
</evidence>
<dbReference type="InterPro" id="IPR003797">
    <property type="entry name" value="DegV"/>
</dbReference>
<dbReference type="InterPro" id="IPR050270">
    <property type="entry name" value="DegV_domain_contain"/>
</dbReference>
<name>A0A381W7V0_9ZZZZ</name>
<dbReference type="InterPro" id="IPR043168">
    <property type="entry name" value="DegV_C"/>
</dbReference>
<gene>
    <name evidence="2" type="ORF">METZ01_LOCUS100847</name>
</gene>
<accession>A0A381W7V0</accession>
<dbReference type="PANTHER" id="PTHR33434:SF2">
    <property type="entry name" value="FATTY ACID-BINDING PROTEIN TM_1468"/>
    <property type="match status" value="1"/>
</dbReference>
<evidence type="ECO:0008006" key="3">
    <source>
        <dbReference type="Google" id="ProtNLM"/>
    </source>
</evidence>
<sequence length="282" mass="30511">MTIQIVTDSTADLPDNLTKEYQISVVPLYVNVKTADGLESLRDGIDIDHTTFYKTLANDDNLPTTSQPSVQDFIEVYKPIVDAGSQIISIHVSSKLSATYNAALQAKAAIGPNAPIEIVDSQQVSVGLGLTVLKAAQAIKETKELNDILSLIHNIRSRIEVYVVVDTLEFLEKGGRIGKAAAFLGSMLKLKPILTMEEGEVRPLERVRTRIKAINRLAQLASSAGHIEDMFIFHNTTPEDCLSLQNTLTEQLNLKTITLCKLGPVVGTHAGPGALGLGLLKS</sequence>
<dbReference type="AlphaFoldDB" id="A0A381W7V0"/>
<proteinExistence type="predicted"/>
<dbReference type="Pfam" id="PF02645">
    <property type="entry name" value="DegV"/>
    <property type="match status" value="1"/>
</dbReference>
<reference evidence="2" key="1">
    <citation type="submission" date="2018-05" db="EMBL/GenBank/DDBJ databases">
        <authorList>
            <person name="Lanie J.A."/>
            <person name="Ng W.-L."/>
            <person name="Kazmierczak K.M."/>
            <person name="Andrzejewski T.M."/>
            <person name="Davidsen T.M."/>
            <person name="Wayne K.J."/>
            <person name="Tettelin H."/>
            <person name="Glass J.I."/>
            <person name="Rusch D."/>
            <person name="Podicherti R."/>
            <person name="Tsui H.-C.T."/>
            <person name="Winkler M.E."/>
        </authorList>
    </citation>
    <scope>NUCLEOTIDE SEQUENCE</scope>
</reference>
<dbReference type="Gene3D" id="3.30.1180.10">
    <property type="match status" value="1"/>
</dbReference>
<organism evidence="2">
    <name type="scientific">marine metagenome</name>
    <dbReference type="NCBI Taxonomy" id="408172"/>
    <lineage>
        <taxon>unclassified sequences</taxon>
        <taxon>metagenomes</taxon>
        <taxon>ecological metagenomes</taxon>
    </lineage>
</organism>
<dbReference type="GO" id="GO:0008289">
    <property type="term" value="F:lipid binding"/>
    <property type="evidence" value="ECO:0007669"/>
    <property type="project" value="UniProtKB-KW"/>
</dbReference>
<protein>
    <recommendedName>
        <fullName evidence="3">DegV family protein</fullName>
    </recommendedName>
</protein>
<dbReference type="PANTHER" id="PTHR33434">
    <property type="entry name" value="DEGV DOMAIN-CONTAINING PROTEIN DR_1986-RELATED"/>
    <property type="match status" value="1"/>
</dbReference>
<dbReference type="NCBIfam" id="TIGR00762">
    <property type="entry name" value="DegV"/>
    <property type="match status" value="1"/>
</dbReference>
<dbReference type="PROSITE" id="PS51482">
    <property type="entry name" value="DEGV"/>
    <property type="match status" value="1"/>
</dbReference>